<comment type="similarity">
    <text evidence="2 4">Belongs to the SKP1 family.</text>
</comment>
<dbReference type="PANTHER" id="PTHR11165">
    <property type="entry name" value="SKP1"/>
    <property type="match status" value="1"/>
</dbReference>
<name>A0AAV0YN43_VICFA</name>
<feature type="domain" description="SKP1 component POZ" evidence="6">
    <location>
        <begin position="19"/>
        <end position="76"/>
    </location>
</feature>
<dbReference type="InterPro" id="IPR001232">
    <property type="entry name" value="SKP1-like"/>
</dbReference>
<accession>A0AAV0YN43</accession>
<keyword evidence="8" id="KW-1185">Reference proteome</keyword>
<dbReference type="EMBL" id="OX451736">
    <property type="protein sequence ID" value="CAI8587525.1"/>
    <property type="molecule type" value="Genomic_DNA"/>
</dbReference>
<gene>
    <name evidence="7" type="ORF">VFH_I303640</name>
</gene>
<dbReference type="Pfam" id="PF01466">
    <property type="entry name" value="Skp1"/>
    <property type="match status" value="1"/>
</dbReference>
<dbReference type="Proteomes" id="UP001157006">
    <property type="component" value="Chromosome 1L"/>
</dbReference>
<dbReference type="SMART" id="SM00512">
    <property type="entry name" value="Skp1"/>
    <property type="match status" value="1"/>
</dbReference>
<dbReference type="InterPro" id="IPR036296">
    <property type="entry name" value="SKP1-like_dim_sf"/>
</dbReference>
<dbReference type="SUPFAM" id="SSF81382">
    <property type="entry name" value="Skp1 dimerisation domain-like"/>
    <property type="match status" value="1"/>
</dbReference>
<dbReference type="GO" id="GO:0006511">
    <property type="term" value="P:ubiquitin-dependent protein catabolic process"/>
    <property type="evidence" value="ECO:0007669"/>
    <property type="project" value="InterPro"/>
</dbReference>
<dbReference type="Pfam" id="PF03931">
    <property type="entry name" value="Skp1_POZ"/>
    <property type="match status" value="1"/>
</dbReference>
<protein>
    <recommendedName>
        <fullName evidence="4">SKP1-like protein</fullName>
    </recommendedName>
</protein>
<dbReference type="InterPro" id="IPR016072">
    <property type="entry name" value="Skp1_comp_dimer"/>
</dbReference>
<dbReference type="AlphaFoldDB" id="A0AAV0YN43"/>
<evidence type="ECO:0000256" key="1">
    <source>
        <dbReference type="ARBA" id="ARBA00004906"/>
    </source>
</evidence>
<comment type="function">
    <text evidence="4">Involved in ubiquitination and subsequent proteasomal degradation of target proteins. Together with CUL1, RBX1 and a F-box protein, it forms a SCF E3 ubiquitin ligase complex. The functional specificity of this complex depends on the type of F-box protein. In the SCF complex, it serves as an adapter that links the F-box protein to CUL1.</text>
</comment>
<dbReference type="InterPro" id="IPR016073">
    <property type="entry name" value="Skp1_comp_POZ"/>
</dbReference>
<dbReference type="GO" id="GO:0009867">
    <property type="term" value="P:jasmonic acid mediated signaling pathway"/>
    <property type="evidence" value="ECO:0007669"/>
    <property type="project" value="UniProtKB-ARBA"/>
</dbReference>
<evidence type="ECO:0000256" key="2">
    <source>
        <dbReference type="ARBA" id="ARBA00009993"/>
    </source>
</evidence>
<dbReference type="Gene3D" id="3.30.710.10">
    <property type="entry name" value="Potassium Channel Kv1.1, Chain A"/>
    <property type="match status" value="1"/>
</dbReference>
<evidence type="ECO:0000256" key="4">
    <source>
        <dbReference type="PIRNR" id="PIRNR028729"/>
    </source>
</evidence>
<evidence type="ECO:0000259" key="5">
    <source>
        <dbReference type="Pfam" id="PF01466"/>
    </source>
</evidence>
<dbReference type="InterPro" id="IPR011333">
    <property type="entry name" value="SKP1/BTB/POZ_sf"/>
</dbReference>
<dbReference type="SUPFAM" id="SSF54695">
    <property type="entry name" value="POZ domain"/>
    <property type="match status" value="1"/>
</dbReference>
<organism evidence="7 8">
    <name type="scientific">Vicia faba</name>
    <name type="common">Broad bean</name>
    <name type="synonym">Faba vulgaris</name>
    <dbReference type="NCBI Taxonomy" id="3906"/>
    <lineage>
        <taxon>Eukaryota</taxon>
        <taxon>Viridiplantae</taxon>
        <taxon>Streptophyta</taxon>
        <taxon>Embryophyta</taxon>
        <taxon>Tracheophyta</taxon>
        <taxon>Spermatophyta</taxon>
        <taxon>Magnoliopsida</taxon>
        <taxon>eudicotyledons</taxon>
        <taxon>Gunneridae</taxon>
        <taxon>Pentapetalae</taxon>
        <taxon>rosids</taxon>
        <taxon>fabids</taxon>
        <taxon>Fabales</taxon>
        <taxon>Fabaceae</taxon>
        <taxon>Papilionoideae</taxon>
        <taxon>50 kb inversion clade</taxon>
        <taxon>NPAAA clade</taxon>
        <taxon>Hologalegina</taxon>
        <taxon>IRL clade</taxon>
        <taxon>Fabeae</taxon>
        <taxon>Vicia</taxon>
    </lineage>
</organism>
<reference evidence="7 8" key="1">
    <citation type="submission" date="2023-01" db="EMBL/GenBank/DDBJ databases">
        <authorList>
            <person name="Kreplak J."/>
        </authorList>
    </citation>
    <scope>NUCLEOTIDE SEQUENCE [LARGE SCALE GENOMIC DNA]</scope>
</reference>
<comment type="subunit">
    <text evidence="4">Part of a SCF (SKP1-cullin-F-box) protein ligase complex.</text>
</comment>
<feature type="domain" description="SKP1 component dimerisation" evidence="5">
    <location>
        <begin position="111"/>
        <end position="157"/>
    </location>
</feature>
<proteinExistence type="inferred from homology"/>
<evidence type="ECO:0000256" key="3">
    <source>
        <dbReference type="ARBA" id="ARBA00022786"/>
    </source>
</evidence>
<comment type="pathway">
    <text evidence="1 4">Protein modification; protein ubiquitination.</text>
</comment>
<dbReference type="InterPro" id="IPR016897">
    <property type="entry name" value="SKP1"/>
</dbReference>
<keyword evidence="3 4" id="KW-0833">Ubl conjugation pathway</keyword>
<sequence>MAEEVASQMNSLSISSATISLVSADDIVFKVEPTIAKEMETVQAFIDDTDGKITTIPLPNISSHDVPYIIEYCEKSVAGTITKEFESEFVKKLNNEEVKELFLAANYLNIKKLLDFLSQVIADRIANKSVEYVRRYFGIENDYTPEEEAKLREELAWTFTGVDPDDEDEN</sequence>
<evidence type="ECO:0000313" key="7">
    <source>
        <dbReference type="EMBL" id="CAI8587525.1"/>
    </source>
</evidence>
<dbReference type="PIRSF" id="PIRSF028729">
    <property type="entry name" value="E3_ubiquit_lig_SCF_Skp"/>
    <property type="match status" value="1"/>
</dbReference>
<evidence type="ECO:0000259" key="6">
    <source>
        <dbReference type="Pfam" id="PF03931"/>
    </source>
</evidence>
<evidence type="ECO:0000313" key="8">
    <source>
        <dbReference type="Proteomes" id="UP001157006"/>
    </source>
</evidence>
<dbReference type="GO" id="GO:0016567">
    <property type="term" value="P:protein ubiquitination"/>
    <property type="evidence" value="ECO:0007669"/>
    <property type="project" value="UniProtKB-UniRule"/>
</dbReference>